<reference evidence="1 2" key="1">
    <citation type="journal article" date="2019" name="Sci. Rep.">
        <title>Orb-weaving spider Araneus ventricosus genome elucidates the spidroin gene catalogue.</title>
        <authorList>
            <person name="Kono N."/>
            <person name="Nakamura H."/>
            <person name="Ohtoshi R."/>
            <person name="Moran D.A.P."/>
            <person name="Shinohara A."/>
            <person name="Yoshida Y."/>
            <person name="Fujiwara M."/>
            <person name="Mori M."/>
            <person name="Tomita M."/>
            <person name="Arakawa K."/>
        </authorList>
    </citation>
    <scope>NUCLEOTIDE SEQUENCE [LARGE SCALE GENOMIC DNA]</scope>
</reference>
<dbReference type="AlphaFoldDB" id="A0A4Y2LVR1"/>
<comment type="caution">
    <text evidence="1">The sequence shown here is derived from an EMBL/GenBank/DDBJ whole genome shotgun (WGS) entry which is preliminary data.</text>
</comment>
<evidence type="ECO:0000313" key="1">
    <source>
        <dbReference type="EMBL" id="GBN17467.1"/>
    </source>
</evidence>
<evidence type="ECO:0000313" key="2">
    <source>
        <dbReference type="Proteomes" id="UP000499080"/>
    </source>
</evidence>
<gene>
    <name evidence="1" type="ORF">AVEN_150695_1</name>
</gene>
<protein>
    <submittedName>
        <fullName evidence="1">Uncharacterized protein</fullName>
    </submittedName>
</protein>
<accession>A0A4Y2LVR1</accession>
<sequence>MQTVKPIIHDLSTPCTWRSSTLRHSIFQPFKLGRPFTTAPRNANPLTNSHSYPLPQPSPISLVNHEHQVPPHTGTPYLWPGNPNGMMNIKSGWISNFLLYTYPILSSFSQSHLA</sequence>
<proteinExistence type="predicted"/>
<dbReference type="Proteomes" id="UP000499080">
    <property type="component" value="Unassembled WGS sequence"/>
</dbReference>
<organism evidence="1 2">
    <name type="scientific">Araneus ventricosus</name>
    <name type="common">Orbweaver spider</name>
    <name type="synonym">Epeira ventricosa</name>
    <dbReference type="NCBI Taxonomy" id="182803"/>
    <lineage>
        <taxon>Eukaryota</taxon>
        <taxon>Metazoa</taxon>
        <taxon>Ecdysozoa</taxon>
        <taxon>Arthropoda</taxon>
        <taxon>Chelicerata</taxon>
        <taxon>Arachnida</taxon>
        <taxon>Araneae</taxon>
        <taxon>Araneomorphae</taxon>
        <taxon>Entelegynae</taxon>
        <taxon>Araneoidea</taxon>
        <taxon>Araneidae</taxon>
        <taxon>Araneus</taxon>
    </lineage>
</organism>
<keyword evidence="2" id="KW-1185">Reference proteome</keyword>
<name>A0A4Y2LVR1_ARAVE</name>
<dbReference type="EMBL" id="BGPR01006260">
    <property type="protein sequence ID" value="GBN17467.1"/>
    <property type="molecule type" value="Genomic_DNA"/>
</dbReference>